<accession>A0A2I7RUT1</accession>
<feature type="domain" description="DNA binding HTH" evidence="1">
    <location>
        <begin position="9"/>
        <end position="29"/>
    </location>
</feature>
<proteinExistence type="predicted"/>
<dbReference type="GO" id="GO:0043565">
    <property type="term" value="F:sequence-specific DNA binding"/>
    <property type="evidence" value="ECO:0007669"/>
    <property type="project" value="InterPro"/>
</dbReference>
<protein>
    <submittedName>
        <fullName evidence="2">DNA binding HTH domain protein</fullName>
    </submittedName>
</protein>
<dbReference type="InterPro" id="IPR002197">
    <property type="entry name" value="HTH_Fis"/>
</dbReference>
<evidence type="ECO:0000259" key="1">
    <source>
        <dbReference type="Pfam" id="PF02954"/>
    </source>
</evidence>
<sequence>MDIMTDLELLERCNGNKAAAARYVGISYRRMVAWLKVGFIIYNGHVYLNVEPVKGTFEDAIRHTYKWDEHLELAQILLNQTNSIEETALAMCDVDTFDERKMWRHRIRRAIEKGILKL</sequence>
<gene>
    <name evidence="2" type="ORF">NVP1238A_72</name>
</gene>
<name>A0A2I7RUT1_9CAUD</name>
<dbReference type="EMBL" id="MG592603">
    <property type="protein sequence ID" value="AUR97321.1"/>
    <property type="molecule type" value="Genomic_DNA"/>
</dbReference>
<dbReference type="Pfam" id="PF02954">
    <property type="entry name" value="HTH_8"/>
    <property type="match status" value="1"/>
</dbReference>
<evidence type="ECO:0000313" key="3">
    <source>
        <dbReference type="Proteomes" id="UP000269348"/>
    </source>
</evidence>
<dbReference type="Proteomes" id="UP000269348">
    <property type="component" value="Segment"/>
</dbReference>
<reference evidence="2 3" key="1">
    <citation type="submission" date="2017-11" db="EMBL/GenBank/DDBJ databases">
        <title>A major lineage of nontailed dsDNA viruses as unrecognized killers of marine bacteria.</title>
        <authorList>
            <person name="Kauffman K.M."/>
            <person name="Hussain F.A."/>
            <person name="Yang J."/>
            <person name="Arevalo P."/>
            <person name="Brown J.M."/>
            <person name="Chang W.K."/>
            <person name="VanInsberghe D."/>
            <person name="Elsherbini J."/>
            <person name="Cutler M.B."/>
            <person name="Kelly L."/>
            <person name="Polz M.F."/>
        </authorList>
    </citation>
    <scope>NUCLEOTIDE SEQUENCE [LARGE SCALE GENOMIC DNA]</scope>
</reference>
<keyword evidence="3" id="KW-1185">Reference proteome</keyword>
<evidence type="ECO:0000313" key="2">
    <source>
        <dbReference type="EMBL" id="AUR97321.1"/>
    </source>
</evidence>
<organism evidence="2 3">
    <name type="scientific">Vibrio phage 1.238.A._10N.261.52.F10</name>
    <dbReference type="NCBI Taxonomy" id="1881231"/>
    <lineage>
        <taxon>Viruses</taxon>
        <taxon>Duplodnaviria</taxon>
        <taxon>Heunggongvirae</taxon>
        <taxon>Uroviricota</taxon>
        <taxon>Caudoviricetes</taxon>
        <taxon>Schitoviridae</taxon>
        <taxon>Pariacacavirus</taxon>
        <taxon>Pariacacavirus 1238A</taxon>
    </lineage>
</organism>